<evidence type="ECO:0000313" key="2">
    <source>
        <dbReference type="Proteomes" id="UP000241193"/>
    </source>
</evidence>
<sequence length="300" mass="32476">MKLAELSPAALAGRLHDGLILHTPPFSFRLRSPLAHLHQALRLAYADYSIAADGAYDFDLHIAPVSGPRRWLRPLIRIEVDGARPFEVLPSAHAFPLLEWAMNWCVTSTAHHYTLCHSAVLAHRDRAVLLPAPPGSGKSTLCAALALSGWRLLSDELALIAPTSLAIHPCVRPVSLKNASIAIIRERFPAARLTPEVFDTIKGTVAHLAPPALALDHAHVPARPTWVILPQYRQGATTTLQPLVRAEATAELARNCFNLVGIGTLAFDTLAGLCDTAQCYRLEYASLDEAIALFGQLATA</sequence>
<reference evidence="1 2" key="1">
    <citation type="submission" date="2018-03" db="EMBL/GenBank/DDBJ databases">
        <authorList>
            <person name="Keele B.F."/>
        </authorList>
    </citation>
    <scope>NUCLEOTIDE SEQUENCE [LARGE SCALE GENOMIC DNA]</scope>
    <source>
        <strain evidence="1 2">D20</strain>
    </source>
</reference>
<name>A0A2T4IHF8_9RHOO</name>
<keyword evidence="1" id="KW-0808">Transferase</keyword>
<dbReference type="OrthoDB" id="4544211at2"/>
<dbReference type="GO" id="GO:0016301">
    <property type="term" value="F:kinase activity"/>
    <property type="evidence" value="ECO:0007669"/>
    <property type="project" value="UniProtKB-KW"/>
</dbReference>
<dbReference type="Proteomes" id="UP000241193">
    <property type="component" value="Unassembled WGS sequence"/>
</dbReference>
<gene>
    <name evidence="1" type="ORF">C8261_03995</name>
</gene>
<keyword evidence="2" id="KW-1185">Reference proteome</keyword>
<dbReference type="Gene3D" id="3.40.50.300">
    <property type="entry name" value="P-loop containing nucleotide triphosphate hydrolases"/>
    <property type="match status" value="1"/>
</dbReference>
<comment type="caution">
    <text evidence="1">The sequence shown here is derived from an EMBL/GenBank/DDBJ whole genome shotgun (WGS) entry which is preliminary data.</text>
</comment>
<organism evidence="1 2">
    <name type="scientific">Pseudothauera lacus</name>
    <dbReference type="NCBI Taxonomy" id="2136175"/>
    <lineage>
        <taxon>Bacteria</taxon>
        <taxon>Pseudomonadati</taxon>
        <taxon>Pseudomonadota</taxon>
        <taxon>Betaproteobacteria</taxon>
        <taxon>Rhodocyclales</taxon>
        <taxon>Zoogloeaceae</taxon>
        <taxon>Pseudothauera</taxon>
    </lineage>
</organism>
<dbReference type="InterPro" id="IPR027600">
    <property type="entry name" value="HprK-rel_A"/>
</dbReference>
<dbReference type="RefSeq" id="WP_107492393.1">
    <property type="nucleotide sequence ID" value="NZ_PZKC01000003.1"/>
</dbReference>
<dbReference type="NCBIfam" id="TIGR04352">
    <property type="entry name" value="HprK_rel_A"/>
    <property type="match status" value="1"/>
</dbReference>
<proteinExistence type="predicted"/>
<dbReference type="AlphaFoldDB" id="A0A2T4IHF8"/>
<protein>
    <submittedName>
        <fullName evidence="1">HprK-related kinase A</fullName>
    </submittedName>
</protein>
<dbReference type="InterPro" id="IPR027417">
    <property type="entry name" value="P-loop_NTPase"/>
</dbReference>
<dbReference type="SUPFAM" id="SSF53795">
    <property type="entry name" value="PEP carboxykinase-like"/>
    <property type="match status" value="1"/>
</dbReference>
<accession>A0A2T4IHF8</accession>
<evidence type="ECO:0000313" key="1">
    <source>
        <dbReference type="EMBL" id="PTD97191.1"/>
    </source>
</evidence>
<dbReference type="EMBL" id="PZKC01000003">
    <property type="protein sequence ID" value="PTD97191.1"/>
    <property type="molecule type" value="Genomic_DNA"/>
</dbReference>
<keyword evidence="1" id="KW-0418">Kinase</keyword>
<reference evidence="1 2" key="2">
    <citation type="submission" date="2018-04" db="EMBL/GenBank/DDBJ databases">
        <title>Thauera lacus sp. nov., isolated from an saline lake in Inner Mongolia, China.</title>
        <authorList>
            <person name="Liang Q.-Y."/>
        </authorList>
    </citation>
    <scope>NUCLEOTIDE SEQUENCE [LARGE SCALE GENOMIC DNA]</scope>
    <source>
        <strain evidence="1 2">D20</strain>
    </source>
</reference>